<keyword evidence="3" id="KW-0068">Autocatalytic cleavage</keyword>
<dbReference type="Pfam" id="PF01112">
    <property type="entry name" value="Asparaginase_2"/>
    <property type="match status" value="1"/>
</dbReference>
<keyword evidence="1" id="KW-0645">Protease</keyword>
<feature type="binding site" evidence="6">
    <location>
        <begin position="211"/>
        <end position="214"/>
    </location>
    <ligand>
        <name>substrate</name>
    </ligand>
</feature>
<dbReference type="AlphaFoldDB" id="A0A401XKS2"/>
<comment type="caution">
    <text evidence="8">The sequence shown here is derived from an EMBL/GenBank/DDBJ whole genome shotgun (WGS) entry which is preliminary data.</text>
</comment>
<dbReference type="CDD" id="cd04701">
    <property type="entry name" value="Asparaginase_2"/>
    <property type="match status" value="1"/>
</dbReference>
<dbReference type="PANTHER" id="PTHR10188:SF6">
    <property type="entry name" value="N(4)-(BETA-N-ACETYLGLUCOSAMINYL)-L-ASPARAGINASE"/>
    <property type="match status" value="1"/>
</dbReference>
<organism evidence="8 9">
    <name type="scientific">Thermaurantimonas aggregans</name>
    <dbReference type="NCBI Taxonomy" id="2173829"/>
    <lineage>
        <taxon>Bacteria</taxon>
        <taxon>Pseudomonadati</taxon>
        <taxon>Bacteroidota</taxon>
        <taxon>Flavobacteriia</taxon>
        <taxon>Flavobacteriales</taxon>
        <taxon>Schleiferiaceae</taxon>
        <taxon>Thermaurantimonas</taxon>
    </lineage>
</organism>
<dbReference type="InterPro" id="IPR029055">
    <property type="entry name" value="Ntn_hydrolases_N"/>
</dbReference>
<evidence type="ECO:0000256" key="7">
    <source>
        <dbReference type="PIRSR" id="PIRSR600246-3"/>
    </source>
</evidence>
<dbReference type="Proteomes" id="UP000286715">
    <property type="component" value="Unassembled WGS sequence"/>
</dbReference>
<dbReference type="OrthoDB" id="9780217at2"/>
<evidence type="ECO:0000256" key="6">
    <source>
        <dbReference type="PIRSR" id="PIRSR600246-2"/>
    </source>
</evidence>
<evidence type="ECO:0000313" key="8">
    <source>
        <dbReference type="EMBL" id="GCD77584.1"/>
    </source>
</evidence>
<gene>
    <name evidence="8" type="primary">iaaA</name>
    <name evidence="8" type="ORF">JCM31826_10660</name>
</gene>
<evidence type="ECO:0000313" key="9">
    <source>
        <dbReference type="Proteomes" id="UP000286715"/>
    </source>
</evidence>
<name>A0A401XKS2_9FLAO</name>
<dbReference type="Gene3D" id="3.60.20.30">
    <property type="entry name" value="(Glycosyl)asparaginase"/>
    <property type="match status" value="1"/>
</dbReference>
<dbReference type="PANTHER" id="PTHR10188">
    <property type="entry name" value="L-ASPARAGINASE"/>
    <property type="match status" value="1"/>
</dbReference>
<dbReference type="SUPFAM" id="SSF56235">
    <property type="entry name" value="N-terminal nucleophile aminohydrolases (Ntn hydrolases)"/>
    <property type="match status" value="1"/>
</dbReference>
<accession>A0A401XKS2</accession>
<feature type="site" description="Cleavage; by autolysis" evidence="7">
    <location>
        <begin position="182"/>
        <end position="183"/>
    </location>
</feature>
<dbReference type="EMBL" id="BHZE01000008">
    <property type="protein sequence ID" value="GCD77584.1"/>
    <property type="molecule type" value="Genomic_DNA"/>
</dbReference>
<dbReference type="GO" id="GO:0006508">
    <property type="term" value="P:proteolysis"/>
    <property type="evidence" value="ECO:0007669"/>
    <property type="project" value="UniProtKB-KW"/>
</dbReference>
<reference evidence="8 9" key="1">
    <citation type="submission" date="2018-11" db="EMBL/GenBank/DDBJ databases">
        <title>Schleiferia aggregans sp. nov., a moderately thermophilic heterotrophic bacterium isolated from microbial mats at a terrestrial hot spring.</title>
        <authorList>
            <person name="Iino T."/>
            <person name="Ohkuma M."/>
            <person name="Haruta S."/>
        </authorList>
    </citation>
    <scope>NUCLEOTIDE SEQUENCE [LARGE SCALE GENOMIC DNA]</scope>
    <source>
        <strain evidence="8 9">LA</strain>
    </source>
</reference>
<dbReference type="RefSeq" id="WP_124397647.1">
    <property type="nucleotide sequence ID" value="NZ_BHZE01000008.1"/>
</dbReference>
<feature type="binding site" evidence="6">
    <location>
        <begin position="234"/>
        <end position="237"/>
    </location>
    <ligand>
        <name>substrate</name>
    </ligand>
</feature>
<dbReference type="FunFam" id="3.60.20.30:FF:000001">
    <property type="entry name" value="Isoaspartyl peptidase/L-asparaginase"/>
    <property type="match status" value="1"/>
</dbReference>
<sequence length="315" mass="33872">MLKNVINAAMLFSFLNLFGQIQNFGLVLHGGAGYMALRNNPEKVNVYLAALNAALDSGYSMLQRGESAEQVVIHVVMMLENNTLFNAGRGAVLTEEGIAELDASIMTGYDQKAGAVSGLRHVKNPILAAQAVKDKTQHVMLSGAGAEKFIFSIGLDSVPNSYFITDDMRARWEEALKNQKYGTVGCVALDKDGNLAAGTSTGGMLMKKFGRIGDAPIIGAGTYAKNGLIAVSCTGHGEYFIRTSAAYQVAARMRFGRQKASKAIRSTLEEIKNLGGSGGMIAIDDKGNLYHDYNTEGMFRAGRNSKGNRFAKIYE</sequence>
<protein>
    <recommendedName>
        <fullName evidence="4">Isoaspartyl peptidase</fullName>
    </recommendedName>
</protein>
<feature type="active site" description="Nucleophile" evidence="5">
    <location>
        <position position="183"/>
    </location>
</feature>
<keyword evidence="9" id="KW-1185">Reference proteome</keyword>
<evidence type="ECO:0000256" key="3">
    <source>
        <dbReference type="ARBA" id="ARBA00022813"/>
    </source>
</evidence>
<keyword evidence="2" id="KW-0378">Hydrolase</keyword>
<evidence type="ECO:0000256" key="1">
    <source>
        <dbReference type="ARBA" id="ARBA00022670"/>
    </source>
</evidence>
<evidence type="ECO:0000256" key="4">
    <source>
        <dbReference type="ARBA" id="ARBA00069124"/>
    </source>
</evidence>
<dbReference type="GO" id="GO:0016811">
    <property type="term" value="F:hydrolase activity, acting on carbon-nitrogen (but not peptide) bonds, in linear amides"/>
    <property type="evidence" value="ECO:0007669"/>
    <property type="project" value="UniProtKB-ARBA"/>
</dbReference>
<evidence type="ECO:0000256" key="2">
    <source>
        <dbReference type="ARBA" id="ARBA00022801"/>
    </source>
</evidence>
<dbReference type="InterPro" id="IPR000246">
    <property type="entry name" value="Peptidase_T2"/>
</dbReference>
<proteinExistence type="predicted"/>
<dbReference type="GO" id="GO:0008233">
    <property type="term" value="F:peptidase activity"/>
    <property type="evidence" value="ECO:0007669"/>
    <property type="project" value="UniProtKB-KW"/>
</dbReference>
<evidence type="ECO:0000256" key="5">
    <source>
        <dbReference type="PIRSR" id="PIRSR600246-1"/>
    </source>
</evidence>